<evidence type="ECO:0000313" key="2">
    <source>
        <dbReference type="EMBL" id="MFF0496677.1"/>
    </source>
</evidence>
<dbReference type="RefSeq" id="WP_387392359.1">
    <property type="nucleotide sequence ID" value="NZ_JBIAMT010000002.1"/>
</dbReference>
<dbReference type="EMBL" id="JBIAMT010000002">
    <property type="protein sequence ID" value="MFF0496677.1"/>
    <property type="molecule type" value="Genomic_DNA"/>
</dbReference>
<sequence>MTAAVLYYFGLTYTRSWYAHFGVDARFLDLSVSDYMVRSLNGAFFPVVLAVSVVAGVVASQRVPIVVAARSRRPRRVLRLWAWGVAVAGIALGIAVVVGVAVRGSLPSAMSLGLPLMLLMSVGLIGYRLHLQSAYAALLRRGGGRRPPQPTPWVLVLALLILGFLGTFWAVESYAADRAERDARAAEEQGFPGQPVAVIFSVDRLAVGGGGSKVDAITTPGEKYRFQYSGLLLLARSNDKYILIPHKWSAQHRDRVFVINTGDTLRIDLAPHP</sequence>
<accession>A0ABW6NZS0</accession>
<keyword evidence="1" id="KW-0812">Transmembrane</keyword>
<organism evidence="2 3">
    <name type="scientific">Nocardia aobensis</name>
    <dbReference type="NCBI Taxonomy" id="257277"/>
    <lineage>
        <taxon>Bacteria</taxon>
        <taxon>Bacillati</taxon>
        <taxon>Actinomycetota</taxon>
        <taxon>Actinomycetes</taxon>
        <taxon>Mycobacteriales</taxon>
        <taxon>Nocardiaceae</taxon>
        <taxon>Nocardia</taxon>
    </lineage>
</organism>
<feature type="transmembrane region" description="Helical" evidence="1">
    <location>
        <begin position="80"/>
        <end position="102"/>
    </location>
</feature>
<evidence type="ECO:0000313" key="3">
    <source>
        <dbReference type="Proteomes" id="UP001601442"/>
    </source>
</evidence>
<name>A0ABW6NZS0_9NOCA</name>
<keyword evidence="3" id="KW-1185">Reference proteome</keyword>
<feature type="transmembrane region" description="Helical" evidence="1">
    <location>
        <begin position="108"/>
        <end position="131"/>
    </location>
</feature>
<feature type="transmembrane region" description="Helical" evidence="1">
    <location>
        <begin position="152"/>
        <end position="171"/>
    </location>
</feature>
<reference evidence="2 3" key="1">
    <citation type="submission" date="2024-10" db="EMBL/GenBank/DDBJ databases">
        <title>The Natural Products Discovery Center: Release of the First 8490 Sequenced Strains for Exploring Actinobacteria Biosynthetic Diversity.</title>
        <authorList>
            <person name="Kalkreuter E."/>
            <person name="Kautsar S.A."/>
            <person name="Yang D."/>
            <person name="Bader C.D."/>
            <person name="Teijaro C.N."/>
            <person name="Fluegel L."/>
            <person name="Davis C.M."/>
            <person name="Simpson J.R."/>
            <person name="Lauterbach L."/>
            <person name="Steele A.D."/>
            <person name="Gui C."/>
            <person name="Meng S."/>
            <person name="Li G."/>
            <person name="Viehrig K."/>
            <person name="Ye F."/>
            <person name="Su P."/>
            <person name="Kiefer A.F."/>
            <person name="Nichols A."/>
            <person name="Cepeda A.J."/>
            <person name="Yan W."/>
            <person name="Fan B."/>
            <person name="Jiang Y."/>
            <person name="Adhikari A."/>
            <person name="Zheng C.-J."/>
            <person name="Schuster L."/>
            <person name="Cowan T.M."/>
            <person name="Smanski M.J."/>
            <person name="Chevrette M.G."/>
            <person name="De Carvalho L.P.S."/>
            <person name="Shen B."/>
        </authorList>
    </citation>
    <scope>NUCLEOTIDE SEQUENCE [LARGE SCALE GENOMIC DNA]</scope>
    <source>
        <strain evidence="2 3">NPDC004119</strain>
    </source>
</reference>
<keyword evidence="1" id="KW-1133">Transmembrane helix</keyword>
<proteinExistence type="predicted"/>
<comment type="caution">
    <text evidence="2">The sequence shown here is derived from an EMBL/GenBank/DDBJ whole genome shotgun (WGS) entry which is preliminary data.</text>
</comment>
<gene>
    <name evidence="2" type="ORF">ACFYU5_09760</name>
</gene>
<keyword evidence="1" id="KW-0472">Membrane</keyword>
<evidence type="ECO:0000256" key="1">
    <source>
        <dbReference type="SAM" id="Phobius"/>
    </source>
</evidence>
<dbReference type="Proteomes" id="UP001601442">
    <property type="component" value="Unassembled WGS sequence"/>
</dbReference>
<protein>
    <submittedName>
        <fullName evidence="2">Uncharacterized protein</fullName>
    </submittedName>
</protein>
<feature type="transmembrane region" description="Helical" evidence="1">
    <location>
        <begin position="40"/>
        <end position="59"/>
    </location>
</feature>